<dbReference type="PANTHER" id="PTHR46411:SF2">
    <property type="entry name" value="AAA+ ATPASE DOMAIN-CONTAINING PROTEIN"/>
    <property type="match status" value="1"/>
</dbReference>
<dbReference type="EMBL" id="JAFEKC020000022">
    <property type="protein sequence ID" value="KAK0507828.1"/>
    <property type="molecule type" value="Genomic_DNA"/>
</dbReference>
<dbReference type="Pfam" id="PF00004">
    <property type="entry name" value="AAA"/>
    <property type="match status" value="1"/>
</dbReference>
<accession>A0AA39QRH7</accession>
<feature type="region of interest" description="Disordered" evidence="1">
    <location>
        <begin position="111"/>
        <end position="142"/>
    </location>
</feature>
<dbReference type="Proteomes" id="UP001166286">
    <property type="component" value="Unassembled WGS sequence"/>
</dbReference>
<dbReference type="AlphaFoldDB" id="A0AA39QRH7"/>
<feature type="region of interest" description="Disordered" evidence="1">
    <location>
        <begin position="1049"/>
        <end position="1109"/>
    </location>
</feature>
<dbReference type="GO" id="GO:0016887">
    <property type="term" value="F:ATP hydrolysis activity"/>
    <property type="evidence" value="ECO:0007669"/>
    <property type="project" value="InterPro"/>
</dbReference>
<dbReference type="InterPro" id="IPR003959">
    <property type="entry name" value="ATPase_AAA_core"/>
</dbReference>
<evidence type="ECO:0000256" key="1">
    <source>
        <dbReference type="SAM" id="MobiDB-lite"/>
    </source>
</evidence>
<dbReference type="Pfam" id="PF23232">
    <property type="entry name" value="AAA_lid_13"/>
    <property type="match status" value="1"/>
</dbReference>
<gene>
    <name evidence="3" type="ORF">JMJ35_009717</name>
</gene>
<feature type="compositionally biased region" description="Basic and acidic residues" evidence="1">
    <location>
        <begin position="39"/>
        <end position="51"/>
    </location>
</feature>
<dbReference type="InterPro" id="IPR003593">
    <property type="entry name" value="AAA+_ATPase"/>
</dbReference>
<feature type="region of interest" description="Disordered" evidence="1">
    <location>
        <begin position="315"/>
        <end position="343"/>
    </location>
</feature>
<comment type="caution">
    <text evidence="3">The sequence shown here is derived from an EMBL/GenBank/DDBJ whole genome shotgun (WGS) entry which is preliminary data.</text>
</comment>
<feature type="region of interest" description="Disordered" evidence="1">
    <location>
        <begin position="359"/>
        <end position="404"/>
    </location>
</feature>
<evidence type="ECO:0000259" key="2">
    <source>
        <dbReference type="SMART" id="SM00382"/>
    </source>
</evidence>
<feature type="domain" description="AAA+ ATPase" evidence="2">
    <location>
        <begin position="792"/>
        <end position="919"/>
    </location>
</feature>
<dbReference type="InterPro" id="IPR027417">
    <property type="entry name" value="P-loop_NTPase"/>
</dbReference>
<feature type="compositionally biased region" description="Basic and acidic residues" evidence="1">
    <location>
        <begin position="111"/>
        <end position="130"/>
    </location>
</feature>
<dbReference type="Pfam" id="PF22942">
    <property type="entry name" value="DUF7025"/>
    <property type="match status" value="1"/>
</dbReference>
<dbReference type="SMART" id="SM00382">
    <property type="entry name" value="AAA"/>
    <property type="match status" value="1"/>
</dbReference>
<name>A0AA39QRH7_9LECA</name>
<proteinExistence type="predicted"/>
<feature type="region of interest" description="Disordered" evidence="1">
    <location>
        <begin position="1170"/>
        <end position="1197"/>
    </location>
</feature>
<evidence type="ECO:0000313" key="4">
    <source>
        <dbReference type="Proteomes" id="UP001166286"/>
    </source>
</evidence>
<protein>
    <recommendedName>
        <fullName evidence="2">AAA+ ATPase domain-containing protein</fullName>
    </recommendedName>
</protein>
<feature type="compositionally biased region" description="Low complexity" evidence="1">
    <location>
        <begin position="1086"/>
        <end position="1097"/>
    </location>
</feature>
<feature type="compositionally biased region" description="Polar residues" evidence="1">
    <location>
        <begin position="1057"/>
        <end position="1082"/>
    </location>
</feature>
<dbReference type="GO" id="GO:0005524">
    <property type="term" value="F:ATP binding"/>
    <property type="evidence" value="ECO:0007669"/>
    <property type="project" value="InterPro"/>
</dbReference>
<dbReference type="PANTHER" id="PTHR46411">
    <property type="entry name" value="FAMILY ATPASE, PUTATIVE-RELATED"/>
    <property type="match status" value="1"/>
</dbReference>
<reference evidence="3" key="1">
    <citation type="submission" date="2023-03" db="EMBL/GenBank/DDBJ databases">
        <title>Complete genome of Cladonia borealis.</title>
        <authorList>
            <person name="Park H."/>
        </authorList>
    </citation>
    <scope>NUCLEOTIDE SEQUENCE</scope>
    <source>
        <strain evidence="3">ANT050790</strain>
    </source>
</reference>
<dbReference type="InterPro" id="IPR054289">
    <property type="entry name" value="DUF7025"/>
</dbReference>
<keyword evidence="4" id="KW-1185">Reference proteome</keyword>
<feature type="compositionally biased region" description="Polar residues" evidence="1">
    <location>
        <begin position="368"/>
        <end position="382"/>
    </location>
</feature>
<dbReference type="InterPro" id="IPR056599">
    <property type="entry name" value="AAA_lid_fung"/>
</dbReference>
<dbReference type="SUPFAM" id="SSF52540">
    <property type="entry name" value="P-loop containing nucleoside triphosphate hydrolases"/>
    <property type="match status" value="1"/>
</dbReference>
<feature type="compositionally biased region" description="Polar residues" evidence="1">
    <location>
        <begin position="26"/>
        <end position="38"/>
    </location>
</feature>
<feature type="region of interest" description="Disordered" evidence="1">
    <location>
        <begin position="1"/>
        <end position="83"/>
    </location>
</feature>
<dbReference type="Gene3D" id="3.40.50.300">
    <property type="entry name" value="P-loop containing nucleotide triphosphate hydrolases"/>
    <property type="match status" value="1"/>
</dbReference>
<feature type="compositionally biased region" description="Polar residues" evidence="1">
    <location>
        <begin position="326"/>
        <end position="339"/>
    </location>
</feature>
<evidence type="ECO:0000313" key="3">
    <source>
        <dbReference type="EMBL" id="KAK0507828.1"/>
    </source>
</evidence>
<organism evidence="3 4">
    <name type="scientific">Cladonia borealis</name>
    <dbReference type="NCBI Taxonomy" id="184061"/>
    <lineage>
        <taxon>Eukaryota</taxon>
        <taxon>Fungi</taxon>
        <taxon>Dikarya</taxon>
        <taxon>Ascomycota</taxon>
        <taxon>Pezizomycotina</taxon>
        <taxon>Lecanoromycetes</taxon>
        <taxon>OSLEUM clade</taxon>
        <taxon>Lecanoromycetidae</taxon>
        <taxon>Lecanorales</taxon>
        <taxon>Lecanorineae</taxon>
        <taxon>Cladoniaceae</taxon>
        <taxon>Cladonia</taxon>
    </lineage>
</organism>
<sequence>MNEGLPQRAISSPRDHIDYDPGNRGFGQSATRAVQIETTDSHKQGESRSIEEASSSPGLNEDSTEQKWPETLSGPTSSEDGYKLSTREHGIDLLSEGIRASIRSLEERMKQLEHGKAQSPELKVDLDAPKDQVPSSNTPRNIRLPTRIIPQLKYVGWHEFKNKLANQQEAYAIEVLVGGAKLYHQRAEEEKKYEVKDGIPGHDQRAKLPMKLDGEACASEPSTPKEVPERIRINSIVLLQILKEIGLDISAGEPMLILRPFKCLVYYDAQLRERYQRLEAKWGACESEIALGHGAPSIAIAGDQVRGEAEINKPLDSPLTAKEGESPQNQTIESSTAQRESAFGQGLGLSTEVAAEVEKDHSIEDSPVENTSDSTIKVGNSSPKDKPVLNEESRKGMEPKDPTDSVEAFRDLRCLLEFIDSELKTVVEDFLARRRKKVYFSELWYLFRPGDLLYTPLDNKAGTDVAKSLEKNSVPARKVGARFQEVWRIDATGNGRPNLRAPTDGEPSTRKVNPFMLQCYHVDLTSYHTYDTYMYGFKIDAFPGQRDIYSLPFYPLKYLANADHLCSKWKARGEAFREFHTFVHKYYVGKSLTTHPNGDCPPDDDLPKHAENIDSQVVIDVSEALTAKPGWQVYGDEDPEISFAMAEFEENYATCFWSDVNRKVLCNSSYDNTYTDWLIDLKLSDEQRLQDKLMGNKREVFFSEHSELSDEHLVLLPNRVFAFVLRNRKFALLTVDGLRPIKPHVDGFNDLKLPKGHKAMVKSLVHNHFMTKGADDDHNDDCENDVVRGKGKGLILLLHGAPGVGKTSTAECVAEANGKMLFPITCGDLGTTAADVERELSDKFHLAELWDCVLLLDEADVFLAQRTKYDVKRNSLVSVFLRVLEYFTGILFLTTNRVGAFDEAFKSRIHVSLYYPPLNWERTEAIWRMHMRRLRVKKMRKGINLHIDEAEILAFAKKHYFLTTSKKANWNGRQIRNAFQTATALAGYEAHDHKSDLNKATSSEQATPGELQLKVDHFDKVAWASFEFDKYLSQTRAFTDTELAFQNAERTDHFRSNEGSFSSREQPQRQSITPPATVSTPRSDPRPWTQTQQQQRAPRPPQAPGPLSYAQNIPVRMEASHIPTQNISLDPRPESGYDSSWQETIPWPIGSMMSQVVRPEEQELFASQLAARRQPTVDMGPMDNTSRYGYGDDDEGY</sequence>
<feature type="compositionally biased region" description="Basic and acidic residues" evidence="1">
    <location>
        <begin position="383"/>
        <end position="404"/>
    </location>
</feature>